<evidence type="ECO:0000256" key="5">
    <source>
        <dbReference type="ARBA" id="ARBA00022777"/>
    </source>
</evidence>
<dbReference type="OrthoDB" id="354826at2759"/>
<dbReference type="CDD" id="cd05123">
    <property type="entry name" value="STKc_AGC"/>
    <property type="match status" value="1"/>
</dbReference>
<dbReference type="InterPro" id="IPR045270">
    <property type="entry name" value="STKc_AGC"/>
</dbReference>
<dbReference type="PROSITE" id="PS50011">
    <property type="entry name" value="PROTEIN_KINASE_DOM"/>
    <property type="match status" value="1"/>
</dbReference>
<dbReference type="PROSITE" id="PS00107">
    <property type="entry name" value="PROTEIN_KINASE_ATP"/>
    <property type="match status" value="1"/>
</dbReference>
<dbReference type="GO" id="GO:0005524">
    <property type="term" value="F:ATP binding"/>
    <property type="evidence" value="ECO:0007669"/>
    <property type="project" value="UniProtKB-UniRule"/>
</dbReference>
<dbReference type="EMBL" id="CDSF01000011">
    <property type="protein sequence ID" value="CEO95088.1"/>
    <property type="molecule type" value="Genomic_DNA"/>
</dbReference>
<evidence type="ECO:0000256" key="8">
    <source>
        <dbReference type="SAM" id="MobiDB-lite"/>
    </source>
</evidence>
<keyword evidence="2" id="KW-0597">Phosphoprotein</keyword>
<evidence type="ECO:0000313" key="13">
    <source>
        <dbReference type="Proteomes" id="UP000290189"/>
    </source>
</evidence>
<evidence type="ECO:0000313" key="11">
    <source>
        <dbReference type="EMBL" id="SPR01153.1"/>
    </source>
</evidence>
<protein>
    <recommendedName>
        <fullName evidence="9">Protein kinase domain-containing protein</fullName>
    </recommendedName>
</protein>
<dbReference type="InterPro" id="IPR011009">
    <property type="entry name" value="Kinase-like_dom_sf"/>
</dbReference>
<dbReference type="InterPro" id="IPR017441">
    <property type="entry name" value="Protein_kinase_ATP_BS"/>
</dbReference>
<evidence type="ECO:0000256" key="2">
    <source>
        <dbReference type="ARBA" id="ARBA00022553"/>
    </source>
</evidence>
<sequence>MGCGSSLVPNLDHVDITHFTKIRAIGKGGFGLVHVVTKTTPPQKPDELFAMKTMAKITLQQSSWHLSVAWLERNVLRIVKSPFIPNLHWAFQDRASLYLVMDFLPGGDLGFYIDKRIGLTEDVAVFYAAEVALGIQALHDKYIVHHDIKPSNTILDKNGHARVMDFGLATILEEDNGYKTSTGGGTPGFMPPECIKGRSHSFEPDFFAFGATIYYMFKGRAPFHSNEQMMEQRAVPNSWRGISPVAQDLIESLLKYDMTQRLTDWTQVEAHPFFKNVSWAEMRKCQGKGPIEIEHDAAKNFPMDVCAMDVLAPDDVIEVKDQTLFIGFEYDEAKVLAAAAENLKAPRRSAARSRAPLNPLAIENRSRSIPPPRSSVPPAALDPSKSQPAQRADRTDPDATKNAKQNNGVGVAVADPAKRRSSKLAVPGAVPQEAPLVPAKPASSPTNQTTRSSPGVSSESATSSIIGRPGDADPSASPNAVEVLVVEPSKALDDDVAMKKGPVA</sequence>
<evidence type="ECO:0000256" key="6">
    <source>
        <dbReference type="ARBA" id="ARBA00022840"/>
    </source>
</evidence>
<feature type="domain" description="Protein kinase" evidence="9">
    <location>
        <begin position="19"/>
        <end position="274"/>
    </location>
</feature>
<dbReference type="Proteomes" id="UP000290189">
    <property type="component" value="Unassembled WGS sequence"/>
</dbReference>
<dbReference type="InterPro" id="IPR000719">
    <property type="entry name" value="Prot_kinase_dom"/>
</dbReference>
<accession>A0A0G4IIT7</accession>
<feature type="compositionally biased region" description="Polar residues" evidence="8">
    <location>
        <begin position="443"/>
        <end position="465"/>
    </location>
</feature>
<keyword evidence="6 7" id="KW-0067">ATP-binding</keyword>
<evidence type="ECO:0000259" key="9">
    <source>
        <dbReference type="PROSITE" id="PS50011"/>
    </source>
</evidence>
<gene>
    <name evidence="10" type="ORF">PBRA_009620</name>
    <name evidence="11" type="ORF">PLBR_LOCUS8368</name>
</gene>
<dbReference type="SMART" id="SM00220">
    <property type="entry name" value="S_TKc"/>
    <property type="match status" value="1"/>
</dbReference>
<evidence type="ECO:0000256" key="1">
    <source>
        <dbReference type="ARBA" id="ARBA00022527"/>
    </source>
</evidence>
<keyword evidence="4 7" id="KW-0547">Nucleotide-binding</keyword>
<evidence type="ECO:0000256" key="4">
    <source>
        <dbReference type="ARBA" id="ARBA00022741"/>
    </source>
</evidence>
<dbReference type="SUPFAM" id="SSF56112">
    <property type="entry name" value="Protein kinase-like (PK-like)"/>
    <property type="match status" value="1"/>
</dbReference>
<dbReference type="Gene3D" id="1.10.510.10">
    <property type="entry name" value="Transferase(Phosphotransferase) domain 1"/>
    <property type="match status" value="1"/>
</dbReference>
<proteinExistence type="predicted"/>
<evidence type="ECO:0000256" key="3">
    <source>
        <dbReference type="ARBA" id="ARBA00022679"/>
    </source>
</evidence>
<dbReference type="STRING" id="37360.A0A0G4IIT7"/>
<evidence type="ECO:0000313" key="12">
    <source>
        <dbReference type="Proteomes" id="UP000039324"/>
    </source>
</evidence>
<feature type="binding site" evidence="7">
    <location>
        <position position="52"/>
    </location>
    <ligand>
        <name>ATP</name>
        <dbReference type="ChEBI" id="CHEBI:30616"/>
    </ligand>
</feature>
<feature type="compositionally biased region" description="Basic and acidic residues" evidence="8">
    <location>
        <begin position="391"/>
        <end position="401"/>
    </location>
</feature>
<organism evidence="10 12">
    <name type="scientific">Plasmodiophora brassicae</name>
    <name type="common">Clubroot disease agent</name>
    <dbReference type="NCBI Taxonomy" id="37360"/>
    <lineage>
        <taxon>Eukaryota</taxon>
        <taxon>Sar</taxon>
        <taxon>Rhizaria</taxon>
        <taxon>Endomyxa</taxon>
        <taxon>Phytomyxea</taxon>
        <taxon>Plasmodiophorida</taxon>
        <taxon>Plasmodiophoridae</taxon>
        <taxon>Plasmodiophora</taxon>
    </lineage>
</organism>
<evidence type="ECO:0000313" key="10">
    <source>
        <dbReference type="EMBL" id="CEO95088.1"/>
    </source>
</evidence>
<dbReference type="OMA" id="RMEMESH"/>
<reference evidence="11 13" key="2">
    <citation type="submission" date="2018-03" db="EMBL/GenBank/DDBJ databases">
        <authorList>
            <person name="Fogelqvist J."/>
        </authorList>
    </citation>
    <scope>NUCLEOTIDE SEQUENCE [LARGE SCALE GENOMIC DNA]</scope>
</reference>
<dbReference type="EMBL" id="OVEO01000016">
    <property type="protein sequence ID" value="SPR01153.1"/>
    <property type="molecule type" value="Genomic_DNA"/>
</dbReference>
<dbReference type="GO" id="GO:0004674">
    <property type="term" value="F:protein serine/threonine kinase activity"/>
    <property type="evidence" value="ECO:0007669"/>
    <property type="project" value="UniProtKB-KW"/>
</dbReference>
<keyword evidence="1" id="KW-0723">Serine/threonine-protein kinase</keyword>
<dbReference type="Pfam" id="PF00069">
    <property type="entry name" value="Pkinase"/>
    <property type="match status" value="1"/>
</dbReference>
<name>A0A0G4IIT7_PLABS</name>
<dbReference type="InterPro" id="IPR008271">
    <property type="entry name" value="Ser/Thr_kinase_AS"/>
</dbReference>
<dbReference type="PROSITE" id="PS00108">
    <property type="entry name" value="PROTEIN_KINASE_ST"/>
    <property type="match status" value="1"/>
</dbReference>
<dbReference type="Gene3D" id="3.30.200.20">
    <property type="entry name" value="Phosphorylase Kinase, domain 1"/>
    <property type="match status" value="1"/>
</dbReference>
<keyword evidence="11" id="KW-0496">Mitochondrion</keyword>
<dbReference type="Proteomes" id="UP000039324">
    <property type="component" value="Unassembled WGS sequence"/>
</dbReference>
<dbReference type="PANTHER" id="PTHR24351">
    <property type="entry name" value="RIBOSOMAL PROTEIN S6 KINASE"/>
    <property type="match status" value="1"/>
</dbReference>
<keyword evidence="5" id="KW-0418">Kinase</keyword>
<keyword evidence="3" id="KW-0808">Transferase</keyword>
<keyword evidence="12" id="KW-1185">Reference proteome</keyword>
<evidence type="ECO:0000256" key="7">
    <source>
        <dbReference type="PROSITE-ProRule" id="PRU10141"/>
    </source>
</evidence>
<dbReference type="AlphaFoldDB" id="A0A0G4IIT7"/>
<feature type="region of interest" description="Disordered" evidence="8">
    <location>
        <begin position="343"/>
        <end position="481"/>
    </location>
</feature>
<geneLocation type="mitochondrion" evidence="11"/>
<reference evidence="10 12" key="1">
    <citation type="submission" date="2015-02" db="EMBL/GenBank/DDBJ databases">
        <authorList>
            <person name="Chooi Y.-H."/>
        </authorList>
    </citation>
    <scope>NUCLEOTIDE SEQUENCE [LARGE SCALE GENOMIC DNA]</scope>
    <source>
        <strain evidence="10">E3</strain>
    </source>
</reference>